<keyword evidence="2" id="KW-0472">Membrane</keyword>
<proteinExistence type="predicted"/>
<name>B1L474_KORCO</name>
<dbReference type="HOGENOM" id="CLU_901969_0_0_2"/>
<evidence type="ECO:0000256" key="2">
    <source>
        <dbReference type="SAM" id="Phobius"/>
    </source>
</evidence>
<evidence type="ECO:0000313" key="3">
    <source>
        <dbReference type="EMBL" id="ACB07253.1"/>
    </source>
</evidence>
<keyword evidence="2" id="KW-1133">Transmembrane helix</keyword>
<dbReference type="EnsemblBacteria" id="ACB07253">
    <property type="protein sequence ID" value="ACB07253"/>
    <property type="gene ID" value="Kcr_0500"/>
</dbReference>
<keyword evidence="2" id="KW-0812">Transmembrane</keyword>
<evidence type="ECO:0000256" key="1">
    <source>
        <dbReference type="SAM" id="Coils"/>
    </source>
</evidence>
<keyword evidence="4" id="KW-1185">Reference proteome</keyword>
<organism evidence="3 4">
    <name type="scientific">Korarchaeum cryptofilum (strain OPF8)</name>
    <dbReference type="NCBI Taxonomy" id="374847"/>
    <lineage>
        <taxon>Archaea</taxon>
        <taxon>Thermoproteota</taxon>
        <taxon>Candidatus Korarchaeia</taxon>
        <taxon>Candidatus Korarchaeales</taxon>
        <taxon>Candidatus Korarchaeaceae</taxon>
        <taxon>Candidatus Korarchaeum</taxon>
    </lineage>
</organism>
<dbReference type="eggNOG" id="arCOG00379">
    <property type="taxonomic scope" value="Archaea"/>
</dbReference>
<dbReference type="EMBL" id="CP000968">
    <property type="protein sequence ID" value="ACB07253.1"/>
    <property type="molecule type" value="Genomic_DNA"/>
</dbReference>
<dbReference type="KEGG" id="kcr:Kcr_0500"/>
<keyword evidence="1" id="KW-0175">Coiled coil</keyword>
<accession>B1L474</accession>
<feature type="transmembrane region" description="Helical" evidence="2">
    <location>
        <begin position="149"/>
        <end position="173"/>
    </location>
</feature>
<dbReference type="Proteomes" id="UP000001686">
    <property type="component" value="Chromosome"/>
</dbReference>
<dbReference type="AlphaFoldDB" id="B1L474"/>
<protein>
    <submittedName>
        <fullName evidence="3">Uncharacterized protein</fullName>
    </submittedName>
</protein>
<evidence type="ECO:0000313" key="4">
    <source>
        <dbReference type="Proteomes" id="UP000001686"/>
    </source>
</evidence>
<dbReference type="InParanoid" id="B1L474"/>
<feature type="coiled-coil region" evidence="1">
    <location>
        <begin position="232"/>
        <end position="301"/>
    </location>
</feature>
<gene>
    <name evidence="3" type="ordered locus">Kcr_0500</name>
</gene>
<reference evidence="3 4" key="1">
    <citation type="journal article" date="2008" name="Proc. Natl. Acad. Sci. U.S.A.">
        <title>A korarchaeal genome reveals new insights into the evolution of the Archaea.</title>
        <authorList>
            <person name="Elkins J.G."/>
            <person name="Podar M."/>
            <person name="Graham D.E."/>
            <person name="Makarova K.S."/>
            <person name="Wolf Y."/>
            <person name="Randau L."/>
            <person name="Hedlund B.P."/>
            <person name="Brochier-Armanet C."/>
            <person name="Kunin V."/>
            <person name="Anderson I."/>
            <person name="Lapidus A."/>
            <person name="Goltsman E."/>
            <person name="Barry K."/>
            <person name="Koonin E.V."/>
            <person name="Hugenholtz P."/>
            <person name="Kyrpides N."/>
            <person name="Wanner G."/>
            <person name="Richardson P."/>
            <person name="Keller M."/>
            <person name="Stetter K.O."/>
        </authorList>
    </citation>
    <scope>NUCLEOTIDE SEQUENCE [LARGE SCALE GENOMIC DNA]</scope>
    <source>
        <strain evidence="4">OPF8</strain>
    </source>
</reference>
<sequence length="308" mass="35449">MNIYKLNLMIGLMRRIFPLLIIAILFMYQLQVLSQGIEATISPNSVSTKPGDREKFSLTVFNRGSSDIEVNGIRLRITSRELFGVPVAVYLGEYAFPFDKPELVKAGKQKVIERTIEIPLIPFAGSFDVEVVVETTGGNASTKMRVNLLYSWLSIAFLLITLLIAIGIIYVILKLSLRRVRRGKIYRISDLLDERDRYHKLLKELEGRKGKIGEKEYGELKEEYSSNIRRIQSELESMLPGLQDDLAKLEREIEDINGELRKLRARVEVKEVKRGEVEAEIRKMEKLLEGKRKRADEIRDLIRRIKGL</sequence>
<dbReference type="STRING" id="374847.Kcr_0500"/>